<proteinExistence type="predicted"/>
<evidence type="ECO:0000313" key="3">
    <source>
        <dbReference type="Proteomes" id="UP001362999"/>
    </source>
</evidence>
<feature type="signal peptide" evidence="1">
    <location>
        <begin position="1"/>
        <end position="18"/>
    </location>
</feature>
<evidence type="ECO:0000313" key="2">
    <source>
        <dbReference type="EMBL" id="KAK7012331.1"/>
    </source>
</evidence>
<comment type="caution">
    <text evidence="2">The sequence shown here is derived from an EMBL/GenBank/DDBJ whole genome shotgun (WGS) entry which is preliminary data.</text>
</comment>
<gene>
    <name evidence="2" type="ORF">R3P38DRAFT_3021958</name>
</gene>
<dbReference type="Proteomes" id="UP001362999">
    <property type="component" value="Unassembled WGS sequence"/>
</dbReference>
<dbReference type="AlphaFoldDB" id="A0AAW0AIK2"/>
<protein>
    <submittedName>
        <fullName evidence="2">Uncharacterized protein</fullName>
    </submittedName>
</protein>
<keyword evidence="1" id="KW-0732">Signal</keyword>
<dbReference type="EMBL" id="JAWWNJ010000066">
    <property type="protein sequence ID" value="KAK7012331.1"/>
    <property type="molecule type" value="Genomic_DNA"/>
</dbReference>
<reference evidence="2 3" key="1">
    <citation type="journal article" date="2024" name="J Genomics">
        <title>Draft genome sequencing and assembly of Favolaschia claudopus CIRM-BRFM 2984 isolated from oak limbs.</title>
        <authorList>
            <person name="Navarro D."/>
            <person name="Drula E."/>
            <person name="Chaduli D."/>
            <person name="Cazenave R."/>
            <person name="Ahrendt S."/>
            <person name="Wang J."/>
            <person name="Lipzen A."/>
            <person name="Daum C."/>
            <person name="Barry K."/>
            <person name="Grigoriev I.V."/>
            <person name="Favel A."/>
            <person name="Rosso M.N."/>
            <person name="Martin F."/>
        </authorList>
    </citation>
    <scope>NUCLEOTIDE SEQUENCE [LARGE SCALE GENOMIC DNA]</scope>
    <source>
        <strain evidence="2 3">CIRM-BRFM 2984</strain>
    </source>
</reference>
<organism evidence="2 3">
    <name type="scientific">Favolaschia claudopus</name>
    <dbReference type="NCBI Taxonomy" id="2862362"/>
    <lineage>
        <taxon>Eukaryota</taxon>
        <taxon>Fungi</taxon>
        <taxon>Dikarya</taxon>
        <taxon>Basidiomycota</taxon>
        <taxon>Agaricomycotina</taxon>
        <taxon>Agaricomycetes</taxon>
        <taxon>Agaricomycetidae</taxon>
        <taxon>Agaricales</taxon>
        <taxon>Marasmiineae</taxon>
        <taxon>Mycenaceae</taxon>
        <taxon>Favolaschia</taxon>
    </lineage>
</organism>
<keyword evidence="3" id="KW-1185">Reference proteome</keyword>
<sequence>MLASFVLAALLSTVTVSASSLASRATCSPAVGKGVSVTSTLANDVGLPLGRGELTPSNFPTSNVLLWTQPVASTGVWEITKSASGGTYQIKYISIFGPWKLRSL</sequence>
<evidence type="ECO:0000256" key="1">
    <source>
        <dbReference type="SAM" id="SignalP"/>
    </source>
</evidence>
<feature type="chain" id="PRO_5043911779" evidence="1">
    <location>
        <begin position="19"/>
        <end position="104"/>
    </location>
</feature>
<name>A0AAW0AIK2_9AGAR</name>
<accession>A0AAW0AIK2</accession>